<evidence type="ECO:0000313" key="1">
    <source>
        <dbReference type="EMBL" id="XFD39936.1"/>
    </source>
</evidence>
<reference evidence="1" key="1">
    <citation type="submission" date="2024-08" db="EMBL/GenBank/DDBJ databases">
        <title>Lentilactobacillus sp. nov., isolated from tree bark.</title>
        <authorList>
            <person name="Phuengjayaem S."/>
            <person name="Tanasupawat S."/>
        </authorList>
    </citation>
    <scope>NUCLEOTIDE SEQUENCE</scope>
    <source>
        <strain evidence="1">SPB1-3</strain>
    </source>
</reference>
<organism evidence="1 2">
    <name type="scientific">Lentilactobacillus terminaliae</name>
    <dbReference type="NCBI Taxonomy" id="3003483"/>
    <lineage>
        <taxon>Bacteria</taxon>
        <taxon>Bacillati</taxon>
        <taxon>Bacillota</taxon>
        <taxon>Bacilli</taxon>
        <taxon>Lactobacillales</taxon>
        <taxon>Lactobacillaceae</taxon>
        <taxon>Lentilactobacillus</taxon>
    </lineage>
</organism>
<dbReference type="Proteomes" id="UP001149860">
    <property type="component" value="Chromosome"/>
</dbReference>
<name>A0ACD5DFK6_9LACO</name>
<accession>A0ACD5DFK6</accession>
<sequence length="556" mass="65067">MKSTWFKDSVIYQIYPMSFQDSNHDGIGDLNGIRQRLPYLKDLGVDVLWLNPIYKSPNIDNGYDIADYESINPDYGTMEDFDNLLADVHEHGMKLLMDLVVNHTSDQHEWFQESKKSKDNPYSDYYIWRDPVDGHEPNNWGSYFSGSAWTFVPERGQYYLHLFAKEQPDLNWENPEVRQQVYKLMKFWLDKGVNGFRMDVINLISKPAGLPDAEVPVGGIYGNVEPLVADGPRLNEFLKEMNQEVLSNYDMMTVGEMPGSTPEDAMQYTNLEGTELNMVFQFQHVNLSPNKDSRFGKFSDDKIKLPELKQALSVWQEELDGKGWNSLYWNNHDQPRAVSRFATDDPEYRVRAAKMLGTTLHFMQGTPFVYEGEEIGMTNNHFNKLEEYEDLEVLNMYHDVVDTQHIVVPEQLMRWIADRSRDNARTPMQWDDSQNAGFTDATPWYRLNPNYHDINVKNALEDKDSVYYYYQKLIQLRHDSELIRYGTYESLDPDDDEVFAYKRQYNGQTLLVISNFTNKKVSRDYGQENADELLISNYADQSNDFRPYETKAYLFK</sequence>
<evidence type="ECO:0000313" key="2">
    <source>
        <dbReference type="Proteomes" id="UP001149860"/>
    </source>
</evidence>
<gene>
    <name evidence="1" type="ORF">O0236_001115</name>
</gene>
<protein>
    <submittedName>
        <fullName evidence="1">Alpha-glucosidase</fullName>
    </submittedName>
</protein>
<keyword evidence="2" id="KW-1185">Reference proteome</keyword>
<dbReference type="EMBL" id="CP168151">
    <property type="protein sequence ID" value="XFD39936.1"/>
    <property type="molecule type" value="Genomic_DNA"/>
</dbReference>
<proteinExistence type="predicted"/>